<accession>A0A2B4RT85</accession>
<protein>
    <recommendedName>
        <fullName evidence="3">Small RNA 2'-O-methyltransferase</fullName>
        <ecNumber evidence="11">2.1.1.386</ecNumber>
    </recommendedName>
</protein>
<dbReference type="InterPro" id="IPR026610">
    <property type="entry name" value="Hen1"/>
</dbReference>
<name>A0A2B4RT85_STYPI</name>
<comment type="caution">
    <text evidence="13">The sequence shown here is derived from an EMBL/GenBank/DDBJ whole genome shotgun (WGS) entry which is preliminary data.</text>
</comment>
<evidence type="ECO:0000256" key="12">
    <source>
        <dbReference type="ARBA" id="ARBA00048418"/>
    </source>
</evidence>
<evidence type="ECO:0000313" key="13">
    <source>
        <dbReference type="EMBL" id="PFX19432.1"/>
    </source>
</evidence>
<evidence type="ECO:0000256" key="9">
    <source>
        <dbReference type="ARBA" id="ARBA00022884"/>
    </source>
</evidence>
<reference evidence="14" key="1">
    <citation type="journal article" date="2017" name="bioRxiv">
        <title>Comparative analysis of the genomes of Stylophora pistillata and Acropora digitifera provides evidence for extensive differences between species of corals.</title>
        <authorList>
            <person name="Voolstra C.R."/>
            <person name="Li Y."/>
            <person name="Liew Y.J."/>
            <person name="Baumgarten S."/>
            <person name="Zoccola D."/>
            <person name="Flot J.-F."/>
            <person name="Tambutte S."/>
            <person name="Allemand D."/>
            <person name="Aranda M."/>
        </authorList>
    </citation>
    <scope>NUCLEOTIDE SEQUENCE [LARGE SCALE GENOMIC DNA]</scope>
</reference>
<sequence length="516" mass="59135">MAAILGKLQTCERYMKVCQDMFDPPVYRQRYAAVCELVKERQAKKVLDFGCAEAKLVKTLISQDNLIHLEEVVGVDIDQQLEDSKFRIKPFTADYLRPRSHPFKVSLYQGSIAEADERFIDFDIVACIELIEHLEPDILDLMPKAVFGQLSPKVVMVTTPNVEFNVLFPDLKGFRHYDHKFEWTRAEFEKWSNTQALKYNYTVRFDGIAHGPKGTEHLGCCSQMAVFERMSSFSASRKESGIGQPYNLIAEVQFPFKKDTRTEEEKILQEVEYILWMLSSQEEVHDSEESDVDPLSSDKDETSCHYEQNHLMHDEDCAKGGHDEAQRHVYLLKELLGLRSLQKFCNEIEKLRSVLKGSSRFCLTEDERGVLWQHQSSSQWSSEESDTGWDVCGDEQEVYESKRPDSAWTEPENWDAADEITTDANVKQTEANTEVCWDSANGCNNKCWNGEDWSKLEEYGADDEFQEENSFNFHNSYTVAVPLESDGSGSDDIDGNEIGDLVWITENTAITDANPK</sequence>
<keyword evidence="6" id="KW-0949">S-adenosyl-L-methionine</keyword>
<keyword evidence="8" id="KW-0460">Magnesium</keyword>
<evidence type="ECO:0000256" key="1">
    <source>
        <dbReference type="ARBA" id="ARBA00001946"/>
    </source>
</evidence>
<dbReference type="GO" id="GO:0001510">
    <property type="term" value="P:RNA methylation"/>
    <property type="evidence" value="ECO:0007669"/>
    <property type="project" value="InterPro"/>
</dbReference>
<evidence type="ECO:0000256" key="11">
    <source>
        <dbReference type="ARBA" id="ARBA00035025"/>
    </source>
</evidence>
<dbReference type="EMBL" id="LSMT01000360">
    <property type="protein sequence ID" value="PFX19432.1"/>
    <property type="molecule type" value="Genomic_DNA"/>
</dbReference>
<dbReference type="AlphaFoldDB" id="A0A2B4RT85"/>
<evidence type="ECO:0000256" key="8">
    <source>
        <dbReference type="ARBA" id="ARBA00022842"/>
    </source>
</evidence>
<keyword evidence="14" id="KW-1185">Reference proteome</keyword>
<evidence type="ECO:0000256" key="6">
    <source>
        <dbReference type="ARBA" id="ARBA00022691"/>
    </source>
</evidence>
<dbReference type="GO" id="GO:0005737">
    <property type="term" value="C:cytoplasm"/>
    <property type="evidence" value="ECO:0007669"/>
    <property type="project" value="TreeGrafter"/>
</dbReference>
<comment type="cofactor">
    <cofactor evidence="1">
        <name>Mg(2+)</name>
        <dbReference type="ChEBI" id="CHEBI:18420"/>
    </cofactor>
</comment>
<dbReference type="FunFam" id="3.40.50.150:FF:000124">
    <property type="entry name" value="HEN methyltransferase 1"/>
    <property type="match status" value="1"/>
</dbReference>
<dbReference type="OrthoDB" id="2154311at2759"/>
<evidence type="ECO:0000256" key="2">
    <source>
        <dbReference type="ARBA" id="ARBA00009026"/>
    </source>
</evidence>
<evidence type="ECO:0000256" key="10">
    <source>
        <dbReference type="ARBA" id="ARBA00023158"/>
    </source>
</evidence>
<keyword evidence="10" id="KW-0943">RNA-mediated gene silencing</keyword>
<dbReference type="Proteomes" id="UP000225706">
    <property type="component" value="Unassembled WGS sequence"/>
</dbReference>
<keyword evidence="5 13" id="KW-0808">Transferase</keyword>
<evidence type="ECO:0000256" key="7">
    <source>
        <dbReference type="ARBA" id="ARBA00022723"/>
    </source>
</evidence>
<dbReference type="EC" id="2.1.1.386" evidence="11"/>
<dbReference type="PANTHER" id="PTHR21404:SF3">
    <property type="entry name" value="SMALL RNA 2'-O-METHYLTRANSFERASE"/>
    <property type="match status" value="1"/>
</dbReference>
<dbReference type="GO" id="GO:0090486">
    <property type="term" value="F:small RNA 2'-O-methyltransferase activity"/>
    <property type="evidence" value="ECO:0007669"/>
    <property type="project" value="UniProtKB-EC"/>
</dbReference>
<dbReference type="GO" id="GO:0034587">
    <property type="term" value="P:piRNA processing"/>
    <property type="evidence" value="ECO:0007669"/>
    <property type="project" value="TreeGrafter"/>
</dbReference>
<dbReference type="STRING" id="50429.A0A2B4RT85"/>
<keyword evidence="7" id="KW-0479">Metal-binding</keyword>
<keyword evidence="4 13" id="KW-0489">Methyltransferase</keyword>
<evidence type="ECO:0000256" key="4">
    <source>
        <dbReference type="ARBA" id="ARBA00022603"/>
    </source>
</evidence>
<proteinExistence type="inferred from homology"/>
<gene>
    <name evidence="13" type="primary">Henmt1</name>
    <name evidence="13" type="ORF">AWC38_SpisGene16156</name>
</gene>
<dbReference type="InterPro" id="IPR029063">
    <property type="entry name" value="SAM-dependent_MTases_sf"/>
</dbReference>
<dbReference type="GO" id="GO:0005634">
    <property type="term" value="C:nucleus"/>
    <property type="evidence" value="ECO:0007669"/>
    <property type="project" value="TreeGrafter"/>
</dbReference>
<dbReference type="SUPFAM" id="SSF53335">
    <property type="entry name" value="S-adenosyl-L-methionine-dependent methyltransferases"/>
    <property type="match status" value="1"/>
</dbReference>
<dbReference type="GO" id="GO:0003723">
    <property type="term" value="F:RNA binding"/>
    <property type="evidence" value="ECO:0007669"/>
    <property type="project" value="UniProtKB-KW"/>
</dbReference>
<comment type="similarity">
    <text evidence="2">Belongs to the methyltransferase superfamily. HEN1 family.</text>
</comment>
<dbReference type="Gene3D" id="3.40.50.150">
    <property type="entry name" value="Vaccinia Virus protein VP39"/>
    <property type="match status" value="1"/>
</dbReference>
<dbReference type="GO" id="GO:0046872">
    <property type="term" value="F:metal ion binding"/>
    <property type="evidence" value="ECO:0007669"/>
    <property type="project" value="UniProtKB-KW"/>
</dbReference>
<organism evidence="13 14">
    <name type="scientific">Stylophora pistillata</name>
    <name type="common">Smooth cauliflower coral</name>
    <dbReference type="NCBI Taxonomy" id="50429"/>
    <lineage>
        <taxon>Eukaryota</taxon>
        <taxon>Metazoa</taxon>
        <taxon>Cnidaria</taxon>
        <taxon>Anthozoa</taxon>
        <taxon>Hexacorallia</taxon>
        <taxon>Scleractinia</taxon>
        <taxon>Astrocoeniina</taxon>
        <taxon>Pocilloporidae</taxon>
        <taxon>Stylophora</taxon>
    </lineage>
</organism>
<evidence type="ECO:0000313" key="14">
    <source>
        <dbReference type="Proteomes" id="UP000225706"/>
    </source>
</evidence>
<evidence type="ECO:0000256" key="3">
    <source>
        <dbReference type="ARBA" id="ARBA00021330"/>
    </source>
</evidence>
<dbReference type="PANTHER" id="PTHR21404">
    <property type="entry name" value="HEN1"/>
    <property type="match status" value="1"/>
</dbReference>
<keyword evidence="9" id="KW-0694">RNA-binding</keyword>
<dbReference type="GO" id="GO:0030422">
    <property type="term" value="P:siRNA processing"/>
    <property type="evidence" value="ECO:0007669"/>
    <property type="project" value="TreeGrafter"/>
</dbReference>
<comment type="catalytic activity">
    <reaction evidence="12">
        <text>small RNA 3'-end nucleotide + S-adenosyl-L-methionine = small RNA 3'-end 2'-O-methylnucleotide + S-adenosyl-L-homocysteine + H(+)</text>
        <dbReference type="Rhea" id="RHEA:37887"/>
        <dbReference type="Rhea" id="RHEA-COMP:10415"/>
        <dbReference type="Rhea" id="RHEA-COMP:10416"/>
        <dbReference type="ChEBI" id="CHEBI:15378"/>
        <dbReference type="ChEBI" id="CHEBI:57856"/>
        <dbReference type="ChEBI" id="CHEBI:59789"/>
        <dbReference type="ChEBI" id="CHEBI:74896"/>
        <dbReference type="ChEBI" id="CHEBI:74898"/>
        <dbReference type="EC" id="2.1.1.386"/>
    </reaction>
</comment>
<evidence type="ECO:0000256" key="5">
    <source>
        <dbReference type="ARBA" id="ARBA00022679"/>
    </source>
</evidence>